<dbReference type="InterPro" id="IPR018490">
    <property type="entry name" value="cNMP-bd_dom_sf"/>
</dbReference>
<keyword evidence="5" id="KW-1185">Reference proteome</keyword>
<dbReference type="Proteomes" id="UP000821853">
    <property type="component" value="Chromosome 3"/>
</dbReference>
<feature type="region of interest" description="Disordered" evidence="2">
    <location>
        <begin position="166"/>
        <end position="185"/>
    </location>
</feature>
<keyword evidence="1" id="KW-0406">Ion transport</keyword>
<dbReference type="Pfam" id="PF00027">
    <property type="entry name" value="cNMP_binding"/>
    <property type="match status" value="1"/>
</dbReference>
<dbReference type="InterPro" id="IPR050866">
    <property type="entry name" value="CNG_cation_channel"/>
</dbReference>
<organism evidence="4 5">
    <name type="scientific">Haemaphysalis longicornis</name>
    <name type="common">Bush tick</name>
    <dbReference type="NCBI Taxonomy" id="44386"/>
    <lineage>
        <taxon>Eukaryota</taxon>
        <taxon>Metazoa</taxon>
        <taxon>Ecdysozoa</taxon>
        <taxon>Arthropoda</taxon>
        <taxon>Chelicerata</taxon>
        <taxon>Arachnida</taxon>
        <taxon>Acari</taxon>
        <taxon>Parasitiformes</taxon>
        <taxon>Ixodida</taxon>
        <taxon>Ixodoidea</taxon>
        <taxon>Ixodidae</taxon>
        <taxon>Haemaphysalinae</taxon>
        <taxon>Haemaphysalis</taxon>
    </lineage>
</organism>
<dbReference type="OMA" id="IGKEICH"/>
<dbReference type="AlphaFoldDB" id="A0A9J6G6P8"/>
<dbReference type="GO" id="GO:0005221">
    <property type="term" value="F:intracellularly cyclic nucleotide-activated monoatomic cation channel activity"/>
    <property type="evidence" value="ECO:0007669"/>
    <property type="project" value="InterPro"/>
</dbReference>
<dbReference type="GO" id="GO:0044877">
    <property type="term" value="F:protein-containing complex binding"/>
    <property type="evidence" value="ECO:0007669"/>
    <property type="project" value="TreeGrafter"/>
</dbReference>
<sequence>MHQDVVVADVLRHNYTATLTRVPFFAQADPEFTSAISERLKAEFFQPQDPVVRRGAMNIKVFFMRQGTANVTSETGELLDTVTDGQYFGQSCLLAPKVRTSNVVAVTNCSILTLQATDFHDVLARFPALQAIFDAVRAEIHAQEMQERQDRFHTLRKRRQSSMLILPELQRMGASSPSPESSNLE</sequence>
<dbReference type="InterPro" id="IPR000595">
    <property type="entry name" value="cNMP-bd_dom"/>
</dbReference>
<dbReference type="EMBL" id="JABSTR010000005">
    <property type="protein sequence ID" value="KAH9370811.1"/>
    <property type="molecule type" value="Genomic_DNA"/>
</dbReference>
<evidence type="ECO:0000259" key="3">
    <source>
        <dbReference type="PROSITE" id="PS50042"/>
    </source>
</evidence>
<dbReference type="PROSITE" id="PS50042">
    <property type="entry name" value="CNMP_BINDING_3"/>
    <property type="match status" value="1"/>
</dbReference>
<evidence type="ECO:0000313" key="4">
    <source>
        <dbReference type="EMBL" id="KAH9370811.1"/>
    </source>
</evidence>
<keyword evidence="1" id="KW-0813">Transport</keyword>
<keyword evidence="1" id="KW-1071">Ligand-gated ion channel</keyword>
<dbReference type="PANTHER" id="PTHR45638">
    <property type="entry name" value="CYCLIC NUCLEOTIDE-GATED CATION CHANNEL SUBUNIT A"/>
    <property type="match status" value="1"/>
</dbReference>
<dbReference type="OrthoDB" id="421226at2759"/>
<keyword evidence="1" id="KW-0407">Ion channel</keyword>
<protein>
    <recommendedName>
        <fullName evidence="3">Cyclic nucleotide-binding domain-containing protein</fullName>
    </recommendedName>
</protein>
<dbReference type="InterPro" id="IPR014710">
    <property type="entry name" value="RmlC-like_jellyroll"/>
</dbReference>
<dbReference type="SMART" id="SM00100">
    <property type="entry name" value="cNMP"/>
    <property type="match status" value="1"/>
</dbReference>
<dbReference type="CDD" id="cd00038">
    <property type="entry name" value="CAP_ED"/>
    <property type="match status" value="1"/>
</dbReference>
<feature type="compositionally biased region" description="Polar residues" evidence="2">
    <location>
        <begin position="173"/>
        <end position="185"/>
    </location>
</feature>
<gene>
    <name evidence="4" type="ORF">HPB48_006304</name>
</gene>
<dbReference type="VEuPathDB" id="VectorBase:HLOH_042323"/>
<comment type="caution">
    <text evidence="4">The sequence shown here is derived from an EMBL/GenBank/DDBJ whole genome shotgun (WGS) entry which is preliminary data.</text>
</comment>
<evidence type="ECO:0000313" key="5">
    <source>
        <dbReference type="Proteomes" id="UP000821853"/>
    </source>
</evidence>
<evidence type="ECO:0000256" key="1">
    <source>
        <dbReference type="ARBA" id="ARBA00023286"/>
    </source>
</evidence>
<accession>A0A9J6G6P8</accession>
<dbReference type="Gene3D" id="2.60.120.10">
    <property type="entry name" value="Jelly Rolls"/>
    <property type="match status" value="1"/>
</dbReference>
<name>A0A9J6G6P8_HAELO</name>
<reference evidence="4 5" key="1">
    <citation type="journal article" date="2020" name="Cell">
        <title>Large-Scale Comparative Analyses of Tick Genomes Elucidate Their Genetic Diversity and Vector Capacities.</title>
        <authorList>
            <consortium name="Tick Genome and Microbiome Consortium (TIGMIC)"/>
            <person name="Jia N."/>
            <person name="Wang J."/>
            <person name="Shi W."/>
            <person name="Du L."/>
            <person name="Sun Y."/>
            <person name="Zhan W."/>
            <person name="Jiang J.F."/>
            <person name="Wang Q."/>
            <person name="Zhang B."/>
            <person name="Ji P."/>
            <person name="Bell-Sakyi L."/>
            <person name="Cui X.M."/>
            <person name="Yuan T.T."/>
            <person name="Jiang B.G."/>
            <person name="Yang W.F."/>
            <person name="Lam T.T."/>
            <person name="Chang Q.C."/>
            <person name="Ding S.J."/>
            <person name="Wang X.J."/>
            <person name="Zhu J.G."/>
            <person name="Ruan X.D."/>
            <person name="Zhao L."/>
            <person name="Wei J.T."/>
            <person name="Ye R.Z."/>
            <person name="Que T.C."/>
            <person name="Du C.H."/>
            <person name="Zhou Y.H."/>
            <person name="Cheng J.X."/>
            <person name="Dai P.F."/>
            <person name="Guo W.B."/>
            <person name="Han X.H."/>
            <person name="Huang E.J."/>
            <person name="Li L.F."/>
            <person name="Wei W."/>
            <person name="Gao Y.C."/>
            <person name="Liu J.Z."/>
            <person name="Shao H.Z."/>
            <person name="Wang X."/>
            <person name="Wang C.C."/>
            <person name="Yang T.C."/>
            <person name="Huo Q.B."/>
            <person name="Li W."/>
            <person name="Chen H.Y."/>
            <person name="Chen S.E."/>
            <person name="Zhou L.G."/>
            <person name="Ni X.B."/>
            <person name="Tian J.H."/>
            <person name="Sheng Y."/>
            <person name="Liu T."/>
            <person name="Pan Y.S."/>
            <person name="Xia L.Y."/>
            <person name="Li J."/>
            <person name="Zhao F."/>
            <person name="Cao W.C."/>
        </authorList>
    </citation>
    <scope>NUCLEOTIDE SEQUENCE [LARGE SCALE GENOMIC DNA]</scope>
    <source>
        <strain evidence="4">HaeL-2018</strain>
    </source>
</reference>
<proteinExistence type="predicted"/>
<feature type="domain" description="Cyclic nucleotide-binding" evidence="3">
    <location>
        <begin position="24"/>
        <end position="123"/>
    </location>
</feature>
<dbReference type="PANTHER" id="PTHR45638:SF11">
    <property type="entry name" value="CYCLIC NUCLEOTIDE-GATED CATION CHANNEL SUBUNIT A"/>
    <property type="match status" value="1"/>
</dbReference>
<evidence type="ECO:0000256" key="2">
    <source>
        <dbReference type="SAM" id="MobiDB-lite"/>
    </source>
</evidence>
<dbReference type="SUPFAM" id="SSF51206">
    <property type="entry name" value="cAMP-binding domain-like"/>
    <property type="match status" value="1"/>
</dbReference>